<evidence type="ECO:0000256" key="2">
    <source>
        <dbReference type="SAM" id="Phobius"/>
    </source>
</evidence>
<dbReference type="EMBL" id="ML145233">
    <property type="protein sequence ID" value="TBU52875.1"/>
    <property type="molecule type" value="Genomic_DNA"/>
</dbReference>
<dbReference type="InterPro" id="IPR005804">
    <property type="entry name" value="FA_desaturase_dom"/>
</dbReference>
<proteinExistence type="predicted"/>
<keyword evidence="5" id="KW-1185">Reference proteome</keyword>
<feature type="domain" description="Fatty acid desaturase" evidence="3">
    <location>
        <begin position="114"/>
        <end position="388"/>
    </location>
</feature>
<protein>
    <submittedName>
        <fullName evidence="4">Fatty acid desaturase-domain-containing protein</fullName>
    </submittedName>
</protein>
<evidence type="ECO:0000256" key="1">
    <source>
        <dbReference type="SAM" id="MobiDB-lite"/>
    </source>
</evidence>
<evidence type="ECO:0000259" key="3">
    <source>
        <dbReference type="Pfam" id="PF00487"/>
    </source>
</evidence>
<feature type="transmembrane region" description="Helical" evidence="2">
    <location>
        <begin position="68"/>
        <end position="86"/>
    </location>
</feature>
<keyword evidence="2" id="KW-0812">Transmembrane</keyword>
<name>A0A4Q9PFC0_9APHY</name>
<feature type="region of interest" description="Disordered" evidence="1">
    <location>
        <begin position="1"/>
        <end position="24"/>
    </location>
</feature>
<feature type="compositionally biased region" description="Polar residues" evidence="1">
    <location>
        <begin position="1"/>
        <end position="10"/>
    </location>
</feature>
<evidence type="ECO:0000313" key="4">
    <source>
        <dbReference type="EMBL" id="TBU52875.1"/>
    </source>
</evidence>
<feature type="transmembrane region" description="Helical" evidence="2">
    <location>
        <begin position="112"/>
        <end position="132"/>
    </location>
</feature>
<accession>A0A4Q9PFC0</accession>
<feature type="transmembrane region" description="Helical" evidence="2">
    <location>
        <begin position="265"/>
        <end position="285"/>
    </location>
</feature>
<evidence type="ECO:0000313" key="5">
    <source>
        <dbReference type="Proteomes" id="UP000292082"/>
    </source>
</evidence>
<reference evidence="4 5" key="1">
    <citation type="submission" date="2019-01" db="EMBL/GenBank/DDBJ databases">
        <title>Draft genome sequences of three monokaryotic isolates of the white-rot basidiomycete fungus Dichomitus squalens.</title>
        <authorList>
            <consortium name="DOE Joint Genome Institute"/>
            <person name="Lopez S.C."/>
            <person name="Andreopoulos B."/>
            <person name="Pangilinan J."/>
            <person name="Lipzen A."/>
            <person name="Riley R."/>
            <person name="Ahrendt S."/>
            <person name="Ng V."/>
            <person name="Barry K."/>
            <person name="Daum C."/>
            <person name="Grigoriev I.V."/>
            <person name="Hilden K.S."/>
            <person name="Makela M.R."/>
            <person name="de Vries R.P."/>
        </authorList>
    </citation>
    <scope>NUCLEOTIDE SEQUENCE [LARGE SCALE GENOMIC DNA]</scope>
    <source>
        <strain evidence="4 5">CBS 464.89</strain>
    </source>
</reference>
<dbReference type="Pfam" id="PF00487">
    <property type="entry name" value="FA_desaturase"/>
    <property type="match status" value="1"/>
</dbReference>
<gene>
    <name evidence="4" type="ORF">BD310DRAFT_200225</name>
</gene>
<dbReference type="AlphaFoldDB" id="A0A4Q9PFC0"/>
<dbReference type="GO" id="GO:0006629">
    <property type="term" value="P:lipid metabolic process"/>
    <property type="evidence" value="ECO:0007669"/>
    <property type="project" value="InterPro"/>
</dbReference>
<dbReference type="Proteomes" id="UP000292082">
    <property type="component" value="Unassembled WGS sequence"/>
</dbReference>
<keyword evidence="2" id="KW-0472">Membrane</keyword>
<dbReference type="PANTHER" id="PTHR32100">
    <property type="entry name" value="OMEGA-6 FATTY ACID DESATURASE, CHLOROPLASTIC"/>
    <property type="match status" value="1"/>
</dbReference>
<feature type="transmembrane region" description="Helical" evidence="2">
    <location>
        <begin position="144"/>
        <end position="166"/>
    </location>
</feature>
<dbReference type="CDD" id="cd03507">
    <property type="entry name" value="Delta12-FADS-like"/>
    <property type="match status" value="1"/>
</dbReference>
<keyword evidence="2" id="KW-1133">Transmembrane helix</keyword>
<dbReference type="OMA" id="NPKYPPW"/>
<dbReference type="InterPro" id="IPR012171">
    <property type="entry name" value="Fatty_acid_desaturase"/>
</dbReference>
<dbReference type="GO" id="GO:0016491">
    <property type="term" value="F:oxidoreductase activity"/>
    <property type="evidence" value="ECO:0007669"/>
    <property type="project" value="InterPro"/>
</dbReference>
<feature type="transmembrane region" description="Helical" evidence="2">
    <location>
        <begin position="291"/>
        <end position="313"/>
    </location>
</feature>
<sequence length="456" mass="53269">MSTGATSWPTKTEFPDSREQGPFSWLVRDGPEYEERKKRAQFVPPTVSIKDVHAVVPRHLFERNTAKGLYYVARIVGLSVLFYLYATQVDELSWRIASALSLGPSGRTLVSWSLWIFYWFWQSITFAGFWTLGHECGHESISHYAWVNHAAGMSLHTFVLTPYFAWRLTHRTHHKGTNNLARDETYHPMTRKDLKLPDAAQATAFDYKELIEETPAYTLFKMVIRQFLGFQLYLIHNRKGNPKYPPRTSHYNPSSKLFKAQDRSYIIISDIAIGCMLLNLLVWSYQSGFHSVWSLYFVPWLWAHNWIVMFTYLQHSDPTVPYYREKSWTFVRGALATVDRPVFGWIGEFFWNGINHYHVAHHFFVTIPFYNLAEVTEAIKPVLGDYYCYDSTPTLYALWRSFTQCTFIEDDGDVLFFKNQRGEALRDYTGVTVPSPHHKDKRLEDHEDEAYKLAGL</sequence>
<organism evidence="4 5">
    <name type="scientific">Dichomitus squalens</name>
    <dbReference type="NCBI Taxonomy" id="114155"/>
    <lineage>
        <taxon>Eukaryota</taxon>
        <taxon>Fungi</taxon>
        <taxon>Dikarya</taxon>
        <taxon>Basidiomycota</taxon>
        <taxon>Agaricomycotina</taxon>
        <taxon>Agaricomycetes</taxon>
        <taxon>Polyporales</taxon>
        <taxon>Polyporaceae</taxon>
        <taxon>Dichomitus</taxon>
    </lineage>
</organism>